<dbReference type="Gene3D" id="2.40.50.1020">
    <property type="entry name" value="LytTr DNA-binding domain"/>
    <property type="match status" value="1"/>
</dbReference>
<dbReference type="PROSITE" id="PS50930">
    <property type="entry name" value="HTH_LYTTR"/>
    <property type="match status" value="1"/>
</dbReference>
<dbReference type="PANTHER" id="PTHR37299">
    <property type="entry name" value="TRANSCRIPTIONAL REGULATOR-RELATED"/>
    <property type="match status" value="1"/>
</dbReference>
<dbReference type="OrthoDB" id="1646880at2"/>
<dbReference type="RefSeq" id="WP_015330641.1">
    <property type="nucleotide sequence ID" value="NC_020054.1"/>
</dbReference>
<gene>
    <name evidence="2" type="ORF">FAES_1532</name>
</gene>
<dbReference type="GO" id="GO:0000156">
    <property type="term" value="F:phosphorelay response regulator activity"/>
    <property type="evidence" value="ECO:0007669"/>
    <property type="project" value="InterPro"/>
</dbReference>
<feature type="domain" description="HTH LytTR-type" evidence="1">
    <location>
        <begin position="24"/>
        <end position="111"/>
    </location>
</feature>
<name>I0K5Y9_9BACT</name>
<accession>I0K5Y9</accession>
<evidence type="ECO:0000313" key="2">
    <source>
        <dbReference type="EMBL" id="CCG99542.1"/>
    </source>
</evidence>
<dbReference type="Pfam" id="PF04397">
    <property type="entry name" value="LytTR"/>
    <property type="match status" value="1"/>
</dbReference>
<dbReference type="Proteomes" id="UP000011058">
    <property type="component" value="Chromosome"/>
</dbReference>
<dbReference type="InterPro" id="IPR046947">
    <property type="entry name" value="LytR-like"/>
</dbReference>
<evidence type="ECO:0000313" key="3">
    <source>
        <dbReference type="Proteomes" id="UP000011058"/>
    </source>
</evidence>
<dbReference type="PANTHER" id="PTHR37299:SF1">
    <property type="entry name" value="STAGE 0 SPORULATION PROTEIN A HOMOLOG"/>
    <property type="match status" value="1"/>
</dbReference>
<dbReference type="InterPro" id="IPR007492">
    <property type="entry name" value="LytTR_DNA-bd_dom"/>
</dbReference>
<organism evidence="2 3">
    <name type="scientific">Fibrella aestuarina BUZ 2</name>
    <dbReference type="NCBI Taxonomy" id="1166018"/>
    <lineage>
        <taxon>Bacteria</taxon>
        <taxon>Pseudomonadati</taxon>
        <taxon>Bacteroidota</taxon>
        <taxon>Cytophagia</taxon>
        <taxon>Cytophagales</taxon>
        <taxon>Spirosomataceae</taxon>
        <taxon>Fibrella</taxon>
    </lineage>
</organism>
<reference evidence="2 3" key="1">
    <citation type="journal article" date="2012" name="J. Bacteriol.">
        <title>Genome Sequence of Fibrella aestuarina BUZ 2T, a Filamentous Marine Bacterium.</title>
        <authorList>
            <person name="Filippini M."/>
            <person name="Qi W."/>
            <person name="Blom J."/>
            <person name="Goesmann A."/>
            <person name="Smits T.H."/>
            <person name="Bagheri H.C."/>
        </authorList>
    </citation>
    <scope>NUCLEOTIDE SEQUENCE [LARGE SCALE GENOMIC DNA]</scope>
    <source>
        <strain evidence="3">BUZ 2T</strain>
    </source>
</reference>
<dbReference type="STRING" id="1166018.FAES_1532"/>
<dbReference type="EMBL" id="HE796683">
    <property type="protein sequence ID" value="CCG99542.1"/>
    <property type="molecule type" value="Genomic_DNA"/>
</dbReference>
<dbReference type="SMART" id="SM00850">
    <property type="entry name" value="LytTR"/>
    <property type="match status" value="1"/>
</dbReference>
<dbReference type="KEGG" id="fae:FAES_1532"/>
<proteinExistence type="predicted"/>
<evidence type="ECO:0000259" key="1">
    <source>
        <dbReference type="PROSITE" id="PS50930"/>
    </source>
</evidence>
<dbReference type="GO" id="GO:0003677">
    <property type="term" value="F:DNA binding"/>
    <property type="evidence" value="ECO:0007669"/>
    <property type="project" value="InterPro"/>
</dbReference>
<dbReference type="HOGENOM" id="CLU_2154601_0_0_10"/>
<keyword evidence="3" id="KW-1185">Reference proteome</keyword>
<dbReference type="eggNOG" id="COG3279">
    <property type="taxonomic scope" value="Bacteria"/>
</dbReference>
<dbReference type="AlphaFoldDB" id="I0K5Y9"/>
<sequence length="111" mass="12584">MPLPDGQQPHQLVVTNTQNETVGLDLDAVLFVESEGKSAVFYEADRRVVARMRFADVLPLLPAEQFMRIHKSYAINLAHIHKIEHEQVLMGDKLPVPLSPGYRDALRARVR</sequence>
<protein>
    <submittedName>
        <fullName evidence="2">Two component transcriptional regulator, LytTR family</fullName>
    </submittedName>
</protein>